<organism evidence="1 2">
    <name type="scientific">Sparassis crispa</name>
    <dbReference type="NCBI Taxonomy" id="139825"/>
    <lineage>
        <taxon>Eukaryota</taxon>
        <taxon>Fungi</taxon>
        <taxon>Dikarya</taxon>
        <taxon>Basidiomycota</taxon>
        <taxon>Agaricomycotina</taxon>
        <taxon>Agaricomycetes</taxon>
        <taxon>Polyporales</taxon>
        <taxon>Sparassidaceae</taxon>
        <taxon>Sparassis</taxon>
    </lineage>
</organism>
<dbReference type="OrthoDB" id="3044497at2759"/>
<dbReference type="EMBL" id="BFAD01000007">
    <property type="protein sequence ID" value="GBE85286.1"/>
    <property type="molecule type" value="Genomic_DNA"/>
</dbReference>
<accession>A0A401GSV3</accession>
<sequence>MHTRGVPSQIINWLKRHLEGRRTRILFNDFRSALFEIINGIDQGCPLSVILYEFYNSDLFEIAYRIPQSLALGYIDDAAIIAIGKDFEETHTILCSYMDDERGTMAWSTTHYSEFSLEKFGLLNMSATPHELGPTLELCTASIKLAELHKFLGTIID</sequence>
<dbReference type="PANTHER" id="PTHR33481">
    <property type="entry name" value="REVERSE TRANSCRIPTASE"/>
    <property type="match status" value="1"/>
</dbReference>
<comment type="caution">
    <text evidence="1">The sequence shown here is derived from an EMBL/GenBank/DDBJ whole genome shotgun (WGS) entry which is preliminary data.</text>
</comment>
<dbReference type="GeneID" id="38782203"/>
<dbReference type="STRING" id="139825.A0A401GSV3"/>
<dbReference type="AlphaFoldDB" id="A0A401GSV3"/>
<reference evidence="1 2" key="1">
    <citation type="journal article" date="2018" name="Sci. Rep.">
        <title>Genome sequence of the cauliflower mushroom Sparassis crispa (Hanabiratake) and its association with beneficial usage.</title>
        <authorList>
            <person name="Kiyama R."/>
            <person name="Furutani Y."/>
            <person name="Kawaguchi K."/>
            <person name="Nakanishi T."/>
        </authorList>
    </citation>
    <scope>NUCLEOTIDE SEQUENCE [LARGE SCALE GENOMIC DNA]</scope>
</reference>
<dbReference type="Proteomes" id="UP000287166">
    <property type="component" value="Unassembled WGS sequence"/>
</dbReference>
<name>A0A401GSV3_9APHY</name>
<dbReference type="PANTHER" id="PTHR33481:SF1">
    <property type="entry name" value="ENDONUCLEASE_EXONUCLEASE_PHOSPHATASE DOMAIN-CONTAINING PROTEIN-RELATED"/>
    <property type="match status" value="1"/>
</dbReference>
<proteinExistence type="predicted"/>
<evidence type="ECO:0000313" key="1">
    <source>
        <dbReference type="EMBL" id="GBE85286.1"/>
    </source>
</evidence>
<dbReference type="RefSeq" id="XP_027616199.1">
    <property type="nucleotide sequence ID" value="XM_027760398.1"/>
</dbReference>
<protein>
    <submittedName>
        <fullName evidence="1">Uncharacterized protein</fullName>
    </submittedName>
</protein>
<evidence type="ECO:0000313" key="2">
    <source>
        <dbReference type="Proteomes" id="UP000287166"/>
    </source>
</evidence>
<gene>
    <name evidence="1" type="ORF">SCP_0704730</name>
</gene>
<dbReference type="InParanoid" id="A0A401GSV3"/>
<keyword evidence="2" id="KW-1185">Reference proteome</keyword>